<gene>
    <name evidence="2" type="ORF">SRABI133_05244</name>
</gene>
<proteinExistence type="predicted"/>
<sequence>MGMVPPKVKIDMDEVRTVANNLTKEKQVDKAQSPKVFSVKGVQEIARKIKEQEQNNDKDKKRSQTLSR</sequence>
<evidence type="ECO:0000313" key="2">
    <source>
        <dbReference type="EMBL" id="CAH0318737.1"/>
    </source>
</evidence>
<dbReference type="AlphaFoldDB" id="A0A9W4L7T5"/>
<dbReference type="EMBL" id="CAKKMG010000202">
    <property type="protein sequence ID" value="CAH0318737.1"/>
    <property type="molecule type" value="Genomic_DNA"/>
</dbReference>
<accession>A0A9W4L7T5</accession>
<organism evidence="2 3">
    <name type="scientific">Peribacillus simplex</name>
    <dbReference type="NCBI Taxonomy" id="1478"/>
    <lineage>
        <taxon>Bacteria</taxon>
        <taxon>Bacillati</taxon>
        <taxon>Bacillota</taxon>
        <taxon>Bacilli</taxon>
        <taxon>Bacillales</taxon>
        <taxon>Bacillaceae</taxon>
        <taxon>Peribacillus</taxon>
    </lineage>
</organism>
<protein>
    <submittedName>
        <fullName evidence="2">Uncharacterized protein</fullName>
    </submittedName>
</protein>
<comment type="caution">
    <text evidence="2">The sequence shown here is derived from an EMBL/GenBank/DDBJ whole genome shotgun (WGS) entry which is preliminary data.</text>
</comment>
<feature type="compositionally biased region" description="Basic and acidic residues" evidence="1">
    <location>
        <begin position="48"/>
        <end position="62"/>
    </location>
</feature>
<evidence type="ECO:0000313" key="3">
    <source>
        <dbReference type="Proteomes" id="UP000789326"/>
    </source>
</evidence>
<dbReference type="Proteomes" id="UP000789326">
    <property type="component" value="Unassembled WGS sequence"/>
</dbReference>
<feature type="region of interest" description="Disordered" evidence="1">
    <location>
        <begin position="48"/>
        <end position="68"/>
    </location>
</feature>
<reference evidence="2" key="1">
    <citation type="submission" date="2021-11" db="EMBL/GenBank/DDBJ databases">
        <authorList>
            <person name="Bulgarelli D."/>
        </authorList>
    </citation>
    <scope>NUCLEOTIDE SEQUENCE</scope>
    <source>
        <strain evidence="2">Bi133</strain>
    </source>
</reference>
<evidence type="ECO:0000256" key="1">
    <source>
        <dbReference type="SAM" id="MobiDB-lite"/>
    </source>
</evidence>
<name>A0A9W4L7T5_9BACI</name>